<feature type="compositionally biased region" description="Pro residues" evidence="1">
    <location>
        <begin position="91"/>
        <end position="103"/>
    </location>
</feature>
<reference evidence="2" key="1">
    <citation type="journal article" date="2023" name="Mol. Phylogenet. Evol.">
        <title>Genome-scale phylogeny and comparative genomics of the fungal order Sordariales.</title>
        <authorList>
            <person name="Hensen N."/>
            <person name="Bonometti L."/>
            <person name="Westerberg I."/>
            <person name="Brannstrom I.O."/>
            <person name="Guillou S."/>
            <person name="Cros-Aarteil S."/>
            <person name="Calhoun S."/>
            <person name="Haridas S."/>
            <person name="Kuo A."/>
            <person name="Mondo S."/>
            <person name="Pangilinan J."/>
            <person name="Riley R."/>
            <person name="LaButti K."/>
            <person name="Andreopoulos B."/>
            <person name="Lipzen A."/>
            <person name="Chen C."/>
            <person name="Yan M."/>
            <person name="Daum C."/>
            <person name="Ng V."/>
            <person name="Clum A."/>
            <person name="Steindorff A."/>
            <person name="Ohm R.A."/>
            <person name="Martin F."/>
            <person name="Silar P."/>
            <person name="Natvig D.O."/>
            <person name="Lalanne C."/>
            <person name="Gautier V."/>
            <person name="Ament-Velasquez S.L."/>
            <person name="Kruys A."/>
            <person name="Hutchinson M.I."/>
            <person name="Powell A.J."/>
            <person name="Barry K."/>
            <person name="Miller A.N."/>
            <person name="Grigoriev I.V."/>
            <person name="Debuchy R."/>
            <person name="Gladieux P."/>
            <person name="Hiltunen Thoren M."/>
            <person name="Johannesson H."/>
        </authorList>
    </citation>
    <scope>NUCLEOTIDE SEQUENCE</scope>
    <source>
        <strain evidence="2">CBS 955.72</strain>
    </source>
</reference>
<evidence type="ECO:0000256" key="1">
    <source>
        <dbReference type="SAM" id="MobiDB-lite"/>
    </source>
</evidence>
<sequence length="204" mass="21883">MATATVATTQQQKQTPPSRSTAPDRDQPPSRRSPSQRPPRPNPTIQPSSQRRPPSSNILLFQPTRLYRNLFSPRKTGGGGGGPGGDSPLSSPLPSPSPSPTPDPDSEGDKIDAEWGRAVVAFVKSHVPSTYRDPGGLGSIGVGVSERSLRMLAVHGRRVEERFVELVVGGPVWHEEVRLPPEVEALVEHTAMERVRWGGGLGLG</sequence>
<accession>A0AAJ0MBE7</accession>
<dbReference type="Proteomes" id="UP001275084">
    <property type="component" value="Unassembled WGS sequence"/>
</dbReference>
<feature type="compositionally biased region" description="Low complexity" evidence="1">
    <location>
        <begin position="1"/>
        <end position="15"/>
    </location>
</feature>
<reference evidence="2" key="2">
    <citation type="submission" date="2023-06" db="EMBL/GenBank/DDBJ databases">
        <authorList>
            <consortium name="Lawrence Berkeley National Laboratory"/>
            <person name="Haridas S."/>
            <person name="Hensen N."/>
            <person name="Bonometti L."/>
            <person name="Westerberg I."/>
            <person name="Brannstrom I.O."/>
            <person name="Guillou S."/>
            <person name="Cros-Aarteil S."/>
            <person name="Calhoun S."/>
            <person name="Kuo A."/>
            <person name="Mondo S."/>
            <person name="Pangilinan J."/>
            <person name="Riley R."/>
            <person name="Labutti K."/>
            <person name="Andreopoulos B."/>
            <person name="Lipzen A."/>
            <person name="Chen C."/>
            <person name="Yanf M."/>
            <person name="Daum C."/>
            <person name="Ng V."/>
            <person name="Clum A."/>
            <person name="Steindorff A."/>
            <person name="Ohm R."/>
            <person name="Martin F."/>
            <person name="Silar P."/>
            <person name="Natvig D."/>
            <person name="Lalanne C."/>
            <person name="Gautier V."/>
            <person name="Ament-Velasquez S.L."/>
            <person name="Kruys A."/>
            <person name="Hutchinson M.I."/>
            <person name="Powell A.J."/>
            <person name="Barry K."/>
            <person name="Miller A.N."/>
            <person name="Grigoriev I.V."/>
            <person name="Debuchy R."/>
            <person name="Gladieux P."/>
            <person name="Thoren M.H."/>
            <person name="Johannesson H."/>
        </authorList>
    </citation>
    <scope>NUCLEOTIDE SEQUENCE</scope>
    <source>
        <strain evidence="2">CBS 955.72</strain>
    </source>
</reference>
<gene>
    <name evidence="2" type="ORF">B0T25DRAFT_554008</name>
</gene>
<organism evidence="2 3">
    <name type="scientific">Lasiosphaeria hispida</name>
    <dbReference type="NCBI Taxonomy" id="260671"/>
    <lineage>
        <taxon>Eukaryota</taxon>
        <taxon>Fungi</taxon>
        <taxon>Dikarya</taxon>
        <taxon>Ascomycota</taxon>
        <taxon>Pezizomycotina</taxon>
        <taxon>Sordariomycetes</taxon>
        <taxon>Sordariomycetidae</taxon>
        <taxon>Sordariales</taxon>
        <taxon>Lasiosphaeriaceae</taxon>
        <taxon>Lasiosphaeria</taxon>
    </lineage>
</organism>
<proteinExistence type="predicted"/>
<keyword evidence="3" id="KW-1185">Reference proteome</keyword>
<feature type="compositionally biased region" description="Gly residues" evidence="1">
    <location>
        <begin position="76"/>
        <end position="85"/>
    </location>
</feature>
<feature type="region of interest" description="Disordered" evidence="1">
    <location>
        <begin position="1"/>
        <end position="110"/>
    </location>
</feature>
<dbReference type="EMBL" id="JAUIQD010000006">
    <property type="protein sequence ID" value="KAK3347251.1"/>
    <property type="molecule type" value="Genomic_DNA"/>
</dbReference>
<comment type="caution">
    <text evidence="2">The sequence shown here is derived from an EMBL/GenBank/DDBJ whole genome shotgun (WGS) entry which is preliminary data.</text>
</comment>
<feature type="compositionally biased region" description="Low complexity" evidence="1">
    <location>
        <begin position="46"/>
        <end position="56"/>
    </location>
</feature>
<name>A0AAJ0MBE7_9PEZI</name>
<evidence type="ECO:0000313" key="3">
    <source>
        <dbReference type="Proteomes" id="UP001275084"/>
    </source>
</evidence>
<protein>
    <submittedName>
        <fullName evidence="2">Uncharacterized protein</fullName>
    </submittedName>
</protein>
<dbReference type="AlphaFoldDB" id="A0AAJ0MBE7"/>
<evidence type="ECO:0000313" key="2">
    <source>
        <dbReference type="EMBL" id="KAK3347251.1"/>
    </source>
</evidence>